<dbReference type="Proteomes" id="UP000235786">
    <property type="component" value="Unassembled WGS sequence"/>
</dbReference>
<evidence type="ECO:0000313" key="2">
    <source>
        <dbReference type="Proteomes" id="UP000235786"/>
    </source>
</evidence>
<dbReference type="AlphaFoldDB" id="A0A2J6R130"/>
<accession>A0A2J6R130</accession>
<dbReference type="OrthoDB" id="10623618at2759"/>
<evidence type="ECO:0000313" key="1">
    <source>
        <dbReference type="EMBL" id="PMD32226.1"/>
    </source>
</evidence>
<name>A0A2J6R130_HYAVF</name>
<dbReference type="EMBL" id="KZ613960">
    <property type="protein sequence ID" value="PMD32226.1"/>
    <property type="molecule type" value="Genomic_DNA"/>
</dbReference>
<sequence length="60" mass="6335">MQGNIPAFAICAHVHLFSYPGPAVFGMTALRVTTRRGSSLELLRSSALPPPSVTVHAAMT</sequence>
<protein>
    <submittedName>
        <fullName evidence="1">Uncharacterized protein</fullName>
    </submittedName>
</protein>
<proteinExistence type="predicted"/>
<keyword evidence="2" id="KW-1185">Reference proteome</keyword>
<reference evidence="1 2" key="1">
    <citation type="submission" date="2016-04" db="EMBL/GenBank/DDBJ databases">
        <title>A degradative enzymes factory behind the ericoid mycorrhizal symbiosis.</title>
        <authorList>
            <consortium name="DOE Joint Genome Institute"/>
            <person name="Martino E."/>
            <person name="Morin E."/>
            <person name="Grelet G."/>
            <person name="Kuo A."/>
            <person name="Kohler A."/>
            <person name="Daghino S."/>
            <person name="Barry K."/>
            <person name="Choi C."/>
            <person name="Cichocki N."/>
            <person name="Clum A."/>
            <person name="Copeland A."/>
            <person name="Hainaut M."/>
            <person name="Haridas S."/>
            <person name="Labutti K."/>
            <person name="Lindquist E."/>
            <person name="Lipzen A."/>
            <person name="Khouja H.-R."/>
            <person name="Murat C."/>
            <person name="Ohm R."/>
            <person name="Olson A."/>
            <person name="Spatafora J."/>
            <person name="Veneault-Fourrey C."/>
            <person name="Henrissat B."/>
            <person name="Grigoriev I."/>
            <person name="Martin F."/>
            <person name="Perotto S."/>
        </authorList>
    </citation>
    <scope>NUCLEOTIDE SEQUENCE [LARGE SCALE GENOMIC DNA]</scope>
    <source>
        <strain evidence="1 2">F</strain>
    </source>
</reference>
<organism evidence="1 2">
    <name type="scientific">Hyaloscypha variabilis (strain UAMH 11265 / GT02V1 / F)</name>
    <name type="common">Meliniomyces variabilis</name>
    <dbReference type="NCBI Taxonomy" id="1149755"/>
    <lineage>
        <taxon>Eukaryota</taxon>
        <taxon>Fungi</taxon>
        <taxon>Dikarya</taxon>
        <taxon>Ascomycota</taxon>
        <taxon>Pezizomycotina</taxon>
        <taxon>Leotiomycetes</taxon>
        <taxon>Helotiales</taxon>
        <taxon>Hyaloscyphaceae</taxon>
        <taxon>Hyaloscypha</taxon>
        <taxon>Hyaloscypha variabilis</taxon>
    </lineage>
</organism>
<gene>
    <name evidence="1" type="ORF">L207DRAFT_184762</name>
</gene>